<organism evidence="1 2">
    <name type="scientific">Aplysia californica</name>
    <name type="common">California sea hare</name>
    <dbReference type="NCBI Taxonomy" id="6500"/>
    <lineage>
        <taxon>Eukaryota</taxon>
        <taxon>Metazoa</taxon>
        <taxon>Spiralia</taxon>
        <taxon>Lophotrochozoa</taxon>
        <taxon>Mollusca</taxon>
        <taxon>Gastropoda</taxon>
        <taxon>Heterobranchia</taxon>
        <taxon>Euthyneura</taxon>
        <taxon>Tectipleura</taxon>
        <taxon>Aplysiida</taxon>
        <taxon>Aplysioidea</taxon>
        <taxon>Aplysiidae</taxon>
        <taxon>Aplysia</taxon>
    </lineage>
</organism>
<proteinExistence type="predicted"/>
<dbReference type="RefSeq" id="XP_005112736.1">
    <property type="nucleotide sequence ID" value="XM_005112679.1"/>
</dbReference>
<name>A0ABM0KAB9_APLCA</name>
<gene>
    <name evidence="2" type="primary">LOC101856396</name>
</gene>
<dbReference type="PANTHER" id="PTHR19446">
    <property type="entry name" value="REVERSE TRANSCRIPTASES"/>
    <property type="match status" value="1"/>
</dbReference>
<evidence type="ECO:0000313" key="2">
    <source>
        <dbReference type="RefSeq" id="XP_005112736.1"/>
    </source>
</evidence>
<dbReference type="GeneID" id="101856396"/>
<protein>
    <submittedName>
        <fullName evidence="2">Uncharacterized protein LOC101856396</fullName>
    </submittedName>
</protein>
<evidence type="ECO:0000313" key="1">
    <source>
        <dbReference type="Proteomes" id="UP000694888"/>
    </source>
</evidence>
<sequence>MTKRCLKALKWLHGQLRLAWKNGHISKECMKADGVYIPKEKDSEGISQFRPISLLNVEGKIFFSVMASRLMSYLLTNGYVDTIVQKGGVPGIVGCLEHGSMILKAVQKAKEGKRNLDVIWLDLANANGLVPHQMIQMVLLMCHVPKEICLMLHAYFEGFQMGFSTDEYTTDWVTPSVSEEAVKSLGRWHDETLKDTRQSKEKALSTDSGLKKIDRSPLPGRHRVWCLQHMLTSMLLWPLLVYEIATSAVEAMEAKINKFTRKWLAVPPGLSDVALYCRQVKLRLPLKTLVEEYKAGKTMLRVMLENSQDEVVRSVQLTLRTGRKWKVLDAVMDAKDNLRLKEVIGHIQAGRQRLGGEKRL</sequence>
<dbReference type="Proteomes" id="UP000694888">
    <property type="component" value="Unplaced"/>
</dbReference>
<reference evidence="2" key="1">
    <citation type="submission" date="2025-08" db="UniProtKB">
        <authorList>
            <consortium name="RefSeq"/>
        </authorList>
    </citation>
    <scope>IDENTIFICATION</scope>
</reference>
<keyword evidence="1" id="KW-1185">Reference proteome</keyword>
<accession>A0ABM0KAB9</accession>